<feature type="region of interest" description="Disordered" evidence="1">
    <location>
        <begin position="73"/>
        <end position="107"/>
    </location>
</feature>
<keyword evidence="3" id="KW-1185">Reference proteome</keyword>
<organism evidence="2 3">
    <name type="scientific">Nonomuraea terrae</name>
    <dbReference type="NCBI Taxonomy" id="2530383"/>
    <lineage>
        <taxon>Bacteria</taxon>
        <taxon>Bacillati</taxon>
        <taxon>Actinomycetota</taxon>
        <taxon>Actinomycetes</taxon>
        <taxon>Streptosporangiales</taxon>
        <taxon>Streptosporangiaceae</taxon>
        <taxon>Nonomuraea</taxon>
    </lineage>
</organism>
<evidence type="ECO:0008006" key="4">
    <source>
        <dbReference type="Google" id="ProtNLM"/>
    </source>
</evidence>
<comment type="caution">
    <text evidence="2">The sequence shown here is derived from an EMBL/GenBank/DDBJ whole genome shotgun (WGS) entry which is preliminary data.</text>
</comment>
<evidence type="ECO:0000313" key="2">
    <source>
        <dbReference type="EMBL" id="TDD46421.1"/>
    </source>
</evidence>
<dbReference type="AlphaFoldDB" id="A0A4R4YN16"/>
<evidence type="ECO:0000313" key="3">
    <source>
        <dbReference type="Proteomes" id="UP000295302"/>
    </source>
</evidence>
<reference evidence="2 3" key="1">
    <citation type="submission" date="2019-03" db="EMBL/GenBank/DDBJ databases">
        <title>Draft genome sequences of novel Actinobacteria.</title>
        <authorList>
            <person name="Sahin N."/>
            <person name="Ay H."/>
            <person name="Saygin H."/>
        </authorList>
    </citation>
    <scope>NUCLEOTIDE SEQUENCE [LARGE SCALE GENOMIC DNA]</scope>
    <source>
        <strain evidence="2 3">CH32</strain>
    </source>
</reference>
<feature type="compositionally biased region" description="Pro residues" evidence="1">
    <location>
        <begin position="80"/>
        <end position="94"/>
    </location>
</feature>
<dbReference type="EMBL" id="SMKQ01000061">
    <property type="protein sequence ID" value="TDD46421.1"/>
    <property type="molecule type" value="Genomic_DNA"/>
</dbReference>
<sequence length="107" mass="11813">MTSSVEIHRTVPFECRRCWHVWEEHSIVRRIEDHHGNEGEVRLQAGVQVPPPSSGAGCPKCGCEQATTFPDGYLAHHPAAAPPPEPPAPDPTPLLSPVRRPVRRPAY</sequence>
<evidence type="ECO:0000256" key="1">
    <source>
        <dbReference type="SAM" id="MobiDB-lite"/>
    </source>
</evidence>
<dbReference type="Proteomes" id="UP000295302">
    <property type="component" value="Unassembled WGS sequence"/>
</dbReference>
<name>A0A4R4YN16_9ACTN</name>
<accession>A0A4R4YN16</accession>
<protein>
    <recommendedName>
        <fullName evidence="4">C2H2-type domain-containing protein</fullName>
    </recommendedName>
</protein>
<proteinExistence type="predicted"/>
<gene>
    <name evidence="2" type="ORF">E1286_20785</name>
</gene>